<feature type="transmembrane region" description="Helical" evidence="12">
    <location>
        <begin position="12"/>
        <end position="33"/>
    </location>
</feature>
<keyword evidence="7 12" id="KW-1133">Transmembrane helix</keyword>
<dbReference type="Proteomes" id="UP000323161">
    <property type="component" value="Unassembled WGS sequence"/>
</dbReference>
<sequence>MDYSYKQKGFTLIELVIVLAICAVCLGGAIPSLNQVWDASNRRSAVNDLVSLINLARTTAIQEHSVITLCPLGSDNKCISDWNRPISVFRDPGRAKELTADSQLLRTLAAPQSGHLIVRSANRPYFQFQPTGIARFAIGNIIWCPEDNDSSLASQIRINMGGRPSISKDRDGDGVVEGSDGQPISCSA</sequence>
<comment type="subcellular location">
    <subcellularLocation>
        <location evidence="1">Cell inner membrane</location>
        <topology evidence="1">Single-pass membrane protein</topology>
    </subcellularLocation>
</comment>
<evidence type="ECO:0000256" key="6">
    <source>
        <dbReference type="ARBA" id="ARBA00022692"/>
    </source>
</evidence>
<evidence type="ECO:0000256" key="3">
    <source>
        <dbReference type="ARBA" id="ARBA00022475"/>
    </source>
</evidence>
<dbReference type="InterPro" id="IPR022346">
    <property type="entry name" value="T2SS_GspH"/>
</dbReference>
<evidence type="ECO:0000256" key="7">
    <source>
        <dbReference type="ARBA" id="ARBA00022989"/>
    </source>
</evidence>
<dbReference type="SUPFAM" id="SSF54523">
    <property type="entry name" value="Pili subunits"/>
    <property type="match status" value="1"/>
</dbReference>
<dbReference type="GO" id="GO:0015627">
    <property type="term" value="C:type II protein secretion system complex"/>
    <property type="evidence" value="ECO:0007669"/>
    <property type="project" value="InterPro"/>
</dbReference>
<proteinExistence type="inferred from homology"/>
<dbReference type="RefSeq" id="WP_149601308.1">
    <property type="nucleotide sequence ID" value="NZ_VTUU01000009.1"/>
</dbReference>
<feature type="region of interest" description="Disordered" evidence="11">
    <location>
        <begin position="162"/>
        <end position="188"/>
    </location>
</feature>
<evidence type="ECO:0000256" key="4">
    <source>
        <dbReference type="ARBA" id="ARBA00022481"/>
    </source>
</evidence>
<keyword evidence="8 12" id="KW-0472">Membrane</keyword>
<evidence type="ECO:0000256" key="2">
    <source>
        <dbReference type="ARBA" id="ARBA00021549"/>
    </source>
</evidence>
<evidence type="ECO:0000256" key="1">
    <source>
        <dbReference type="ARBA" id="ARBA00004377"/>
    </source>
</evidence>
<organism evidence="14 15">
    <name type="scientific">Marinobacter salinexigens</name>
    <dbReference type="NCBI Taxonomy" id="2919747"/>
    <lineage>
        <taxon>Bacteria</taxon>
        <taxon>Pseudomonadati</taxon>
        <taxon>Pseudomonadota</taxon>
        <taxon>Gammaproteobacteria</taxon>
        <taxon>Pseudomonadales</taxon>
        <taxon>Marinobacteraceae</taxon>
        <taxon>Marinobacter</taxon>
    </lineage>
</organism>
<dbReference type="Gene3D" id="3.55.40.10">
    <property type="entry name" value="minor pseudopilin epsh domain"/>
    <property type="match status" value="1"/>
</dbReference>
<keyword evidence="4" id="KW-0488">Methylation</keyword>
<name>A0A5B0VBU7_9GAMM</name>
<evidence type="ECO:0000256" key="11">
    <source>
        <dbReference type="SAM" id="MobiDB-lite"/>
    </source>
</evidence>
<evidence type="ECO:0000256" key="8">
    <source>
        <dbReference type="ARBA" id="ARBA00023136"/>
    </source>
</evidence>
<dbReference type="Pfam" id="PF12019">
    <property type="entry name" value="GspH"/>
    <property type="match status" value="1"/>
</dbReference>
<gene>
    <name evidence="14" type="ORF">FWJ25_16220</name>
</gene>
<dbReference type="InterPro" id="IPR045584">
    <property type="entry name" value="Pilin-like"/>
</dbReference>
<dbReference type="AlphaFoldDB" id="A0A5B0VBU7"/>
<dbReference type="GO" id="GO:0015628">
    <property type="term" value="P:protein secretion by the type II secretion system"/>
    <property type="evidence" value="ECO:0007669"/>
    <property type="project" value="InterPro"/>
</dbReference>
<evidence type="ECO:0000256" key="12">
    <source>
        <dbReference type="SAM" id="Phobius"/>
    </source>
</evidence>
<dbReference type="NCBIfam" id="TIGR02532">
    <property type="entry name" value="IV_pilin_GFxxxE"/>
    <property type="match status" value="1"/>
</dbReference>
<dbReference type="GO" id="GO:0005886">
    <property type="term" value="C:plasma membrane"/>
    <property type="evidence" value="ECO:0007669"/>
    <property type="project" value="UniProtKB-SubCell"/>
</dbReference>
<keyword evidence="6 12" id="KW-0812">Transmembrane</keyword>
<comment type="similarity">
    <text evidence="9">Belongs to the GSP H family.</text>
</comment>
<accession>A0A5B0VBU7</accession>
<evidence type="ECO:0000313" key="15">
    <source>
        <dbReference type="Proteomes" id="UP000323161"/>
    </source>
</evidence>
<evidence type="ECO:0000256" key="5">
    <source>
        <dbReference type="ARBA" id="ARBA00022519"/>
    </source>
</evidence>
<keyword evidence="15" id="KW-1185">Reference proteome</keyword>
<evidence type="ECO:0000256" key="9">
    <source>
        <dbReference type="ARBA" id="ARBA00025772"/>
    </source>
</evidence>
<dbReference type="InterPro" id="IPR012902">
    <property type="entry name" value="N_methyl_site"/>
</dbReference>
<evidence type="ECO:0000256" key="10">
    <source>
        <dbReference type="ARBA" id="ARBA00030775"/>
    </source>
</evidence>
<evidence type="ECO:0000259" key="13">
    <source>
        <dbReference type="Pfam" id="PF12019"/>
    </source>
</evidence>
<feature type="domain" description="General secretion pathway GspH" evidence="13">
    <location>
        <begin position="45"/>
        <end position="162"/>
    </location>
</feature>
<keyword evidence="3" id="KW-1003">Cell membrane</keyword>
<dbReference type="EMBL" id="VTUU01000009">
    <property type="protein sequence ID" value="KAA1171693.1"/>
    <property type="molecule type" value="Genomic_DNA"/>
</dbReference>
<evidence type="ECO:0000313" key="14">
    <source>
        <dbReference type="EMBL" id="KAA1171693.1"/>
    </source>
</evidence>
<dbReference type="Pfam" id="PF07963">
    <property type="entry name" value="N_methyl"/>
    <property type="match status" value="1"/>
</dbReference>
<protein>
    <recommendedName>
        <fullName evidence="2">Type II secretion system protein H</fullName>
    </recommendedName>
    <alternativeName>
        <fullName evidence="10">General secretion pathway protein H</fullName>
    </alternativeName>
</protein>
<reference evidence="14 15" key="1">
    <citation type="submission" date="2019-08" db="EMBL/GenBank/DDBJ databases">
        <title>Marinobacter ZYF650 sp. nov., a marine bacterium isolated from seawater of the Mariana trench.</title>
        <authorList>
            <person name="Ahmad W."/>
        </authorList>
    </citation>
    <scope>NUCLEOTIDE SEQUENCE [LARGE SCALE GENOMIC DNA]</scope>
    <source>
        <strain evidence="14 15">ZYF650</strain>
    </source>
</reference>
<keyword evidence="5" id="KW-0997">Cell inner membrane</keyword>
<comment type="caution">
    <text evidence="14">The sequence shown here is derived from an EMBL/GenBank/DDBJ whole genome shotgun (WGS) entry which is preliminary data.</text>
</comment>